<keyword evidence="2" id="KW-1277">Toxin-antitoxin system</keyword>
<dbReference type="InterPro" id="IPR038570">
    <property type="entry name" value="HicA_sf"/>
</dbReference>
<dbReference type="RefSeq" id="WP_194041685.1">
    <property type="nucleotide sequence ID" value="NZ_JADEXF010000097.1"/>
</dbReference>
<keyword evidence="6" id="KW-0694">RNA-binding</keyword>
<evidence type="ECO:0000256" key="4">
    <source>
        <dbReference type="ARBA" id="ARBA00022759"/>
    </source>
</evidence>
<dbReference type="Gene3D" id="3.30.920.30">
    <property type="entry name" value="Hypothetical protein"/>
    <property type="match status" value="1"/>
</dbReference>
<organism evidence="8 9">
    <name type="scientific">Nostoc cf. edaphicum LEGE 07299</name>
    <dbReference type="NCBI Taxonomy" id="2777974"/>
    <lineage>
        <taxon>Bacteria</taxon>
        <taxon>Bacillati</taxon>
        <taxon>Cyanobacteriota</taxon>
        <taxon>Cyanophyceae</taxon>
        <taxon>Nostocales</taxon>
        <taxon>Nostocaceae</taxon>
        <taxon>Nostoc</taxon>
    </lineage>
</organism>
<reference evidence="8 9" key="1">
    <citation type="submission" date="2020-10" db="EMBL/GenBank/DDBJ databases">
        <authorList>
            <person name="Castelo-Branco R."/>
            <person name="Eusebio N."/>
            <person name="Adriana R."/>
            <person name="Vieira A."/>
            <person name="Brugerolle De Fraissinette N."/>
            <person name="Rezende De Castro R."/>
            <person name="Schneider M.P."/>
            <person name="Vasconcelos V."/>
            <person name="Leao P.N."/>
        </authorList>
    </citation>
    <scope>NUCLEOTIDE SEQUENCE [LARGE SCALE GENOMIC DNA]</scope>
    <source>
        <strain evidence="8 9">LEGE 07299</strain>
    </source>
</reference>
<evidence type="ECO:0000256" key="6">
    <source>
        <dbReference type="ARBA" id="ARBA00022884"/>
    </source>
</evidence>
<keyword evidence="7" id="KW-0346">Stress response</keyword>
<protein>
    <submittedName>
        <fullName evidence="8">Type II toxin-antitoxin system HicA family toxin</fullName>
    </submittedName>
</protein>
<keyword evidence="3" id="KW-0540">Nuclease</keyword>
<evidence type="ECO:0000313" key="8">
    <source>
        <dbReference type="EMBL" id="MBE9104243.1"/>
    </source>
</evidence>
<accession>A0ABR9TV05</accession>
<dbReference type="SUPFAM" id="SSF54786">
    <property type="entry name" value="YcfA/nrd intein domain"/>
    <property type="match status" value="1"/>
</dbReference>
<keyword evidence="4" id="KW-0255">Endonuclease</keyword>
<keyword evidence="5" id="KW-0378">Hydrolase</keyword>
<sequence length="75" mass="8735">MSKVHNLPYTQIIAALERDGWIVVRQRGSHIRLEKSIPNEVLKLTVPDHRPVKRSTLAKILKQARIDLERFLDLL</sequence>
<comment type="caution">
    <text evidence="8">The sequence shown here is derived from an EMBL/GenBank/DDBJ whole genome shotgun (WGS) entry which is preliminary data.</text>
</comment>
<evidence type="ECO:0000256" key="3">
    <source>
        <dbReference type="ARBA" id="ARBA00022722"/>
    </source>
</evidence>
<evidence type="ECO:0000256" key="1">
    <source>
        <dbReference type="ARBA" id="ARBA00006620"/>
    </source>
</evidence>
<keyword evidence="9" id="KW-1185">Reference proteome</keyword>
<dbReference type="InterPro" id="IPR012933">
    <property type="entry name" value="HicA_mRNA_interferase"/>
</dbReference>
<comment type="similarity">
    <text evidence="1">Belongs to the HicA mRNA interferase family.</text>
</comment>
<evidence type="ECO:0000313" key="9">
    <source>
        <dbReference type="Proteomes" id="UP000647836"/>
    </source>
</evidence>
<dbReference type="Proteomes" id="UP000647836">
    <property type="component" value="Unassembled WGS sequence"/>
</dbReference>
<evidence type="ECO:0000256" key="5">
    <source>
        <dbReference type="ARBA" id="ARBA00022801"/>
    </source>
</evidence>
<dbReference type="Pfam" id="PF07927">
    <property type="entry name" value="HicA_toxin"/>
    <property type="match status" value="1"/>
</dbReference>
<gene>
    <name evidence="8" type="ORF">IQ229_04595</name>
</gene>
<dbReference type="EMBL" id="JADEXF010000097">
    <property type="protein sequence ID" value="MBE9104243.1"/>
    <property type="molecule type" value="Genomic_DNA"/>
</dbReference>
<proteinExistence type="inferred from homology"/>
<evidence type="ECO:0000256" key="7">
    <source>
        <dbReference type="ARBA" id="ARBA00023016"/>
    </source>
</evidence>
<name>A0ABR9TV05_9NOSO</name>
<evidence type="ECO:0000256" key="2">
    <source>
        <dbReference type="ARBA" id="ARBA00022649"/>
    </source>
</evidence>